<evidence type="ECO:0000313" key="3">
    <source>
        <dbReference type="Proteomes" id="UP001654236"/>
    </source>
</evidence>
<feature type="region of interest" description="Disordered" evidence="1">
    <location>
        <begin position="1"/>
        <end position="20"/>
    </location>
</feature>
<dbReference type="EMBL" id="OQ790081">
    <property type="protein sequence ID" value="WJE88636.1"/>
    <property type="molecule type" value="Genomic_DNA"/>
</dbReference>
<reference evidence="2 3" key="1">
    <citation type="journal article" date="2024" name="Can. J. Microbiol.">
        <title>Biological and genomic characteristics of three novel bacteriophages and a phage-plasmid of Klebsiella pneumoniae.</title>
        <authorList>
            <person name="Uskudar-Guclu A."/>
            <person name="Unlu S."/>
            <person name="Salih-Dogan H."/>
            <person name="Yalcin S."/>
            <person name="Basustaoglu A."/>
        </authorList>
    </citation>
    <scope>NUCLEOTIDE SEQUENCE [LARGE SCALE GENOMIC DNA]</scope>
</reference>
<evidence type="ECO:0000256" key="1">
    <source>
        <dbReference type="SAM" id="MobiDB-lite"/>
    </source>
</evidence>
<proteinExistence type="predicted"/>
<keyword evidence="3" id="KW-1185">Reference proteome</keyword>
<dbReference type="Proteomes" id="UP001654236">
    <property type="component" value="Segment"/>
</dbReference>
<protein>
    <submittedName>
        <fullName evidence="2">Uncharacterized protein</fullName>
    </submittedName>
</protein>
<name>A0AAT9V6A1_9CAUD</name>
<feature type="compositionally biased region" description="Polar residues" evidence="1">
    <location>
        <begin position="1"/>
        <end position="15"/>
    </location>
</feature>
<organism evidence="2 3">
    <name type="scientific">Klebsiella phage Kpn13</name>
    <dbReference type="NCBI Taxonomy" id="3044024"/>
    <lineage>
        <taxon>Viruses</taxon>
        <taxon>Duplodnaviria</taxon>
        <taxon>Heunggongvirae</taxon>
        <taxon>Uroviricota</taxon>
        <taxon>Caudoviricetes</taxon>
        <taxon>Autographivirales</taxon>
        <taxon>Autoscriptoviridae</taxon>
        <taxon>Slopekvirinae</taxon>
        <taxon>Drulisvirus</taxon>
        <taxon>Drulisvirus Kpn13</taxon>
    </lineage>
</organism>
<accession>A0AAT9V6A1</accession>
<sequence>MNTANNEVSNESKANPSGARTWPVWCNQVHLEYNYTVMISLTKISIRNPL</sequence>
<evidence type="ECO:0000313" key="2">
    <source>
        <dbReference type="EMBL" id="WJE88636.1"/>
    </source>
</evidence>